<feature type="region of interest" description="Disordered" evidence="1">
    <location>
        <begin position="1"/>
        <end position="28"/>
    </location>
</feature>
<evidence type="ECO:0000313" key="2">
    <source>
        <dbReference type="EMBL" id="SOR29383.1"/>
    </source>
</evidence>
<evidence type="ECO:0000313" key="3">
    <source>
        <dbReference type="Proteomes" id="UP000233769"/>
    </source>
</evidence>
<name>A0A2N9APZ7_METEX</name>
<sequence length="140" mass="15275">MRHNSARRRRTLSECVEPDDASDRAHEVPVSKIRAGRIGGGTMLQSRAFPRIGLSHTALRPTGSNGLTGDGSRVQVPHPSPALIAASSKGGESHPSVPIPVRSRRRAERVAPSDRLGRNLNDEPFGPWKRDRPQRPGRIT</sequence>
<reference evidence="3" key="1">
    <citation type="submission" date="2017-10" db="EMBL/GenBank/DDBJ databases">
        <authorList>
            <person name="Regsiter A."/>
            <person name="William W."/>
        </authorList>
    </citation>
    <scope>NUCLEOTIDE SEQUENCE [LARGE SCALE GENOMIC DNA]</scope>
</reference>
<organism evidence="2 3">
    <name type="scientific">Methylorubrum extorquens</name>
    <name type="common">Methylobacterium dichloromethanicum</name>
    <name type="synonym">Methylobacterium extorquens</name>
    <dbReference type="NCBI Taxonomy" id="408"/>
    <lineage>
        <taxon>Bacteria</taxon>
        <taxon>Pseudomonadati</taxon>
        <taxon>Pseudomonadota</taxon>
        <taxon>Alphaproteobacteria</taxon>
        <taxon>Hyphomicrobiales</taxon>
        <taxon>Methylobacteriaceae</taxon>
        <taxon>Methylorubrum</taxon>
    </lineage>
</organism>
<proteinExistence type="predicted"/>
<feature type="compositionally biased region" description="Basic residues" evidence="1">
    <location>
        <begin position="1"/>
        <end position="10"/>
    </location>
</feature>
<accession>A0A2N9APZ7</accession>
<feature type="compositionally biased region" description="Basic and acidic residues" evidence="1">
    <location>
        <begin position="108"/>
        <end position="121"/>
    </location>
</feature>
<protein>
    <submittedName>
        <fullName evidence="2">Uncharacterized protein</fullName>
    </submittedName>
</protein>
<dbReference type="EMBL" id="LT962688">
    <property type="protein sequence ID" value="SOR29383.1"/>
    <property type="molecule type" value="Genomic_DNA"/>
</dbReference>
<evidence type="ECO:0000256" key="1">
    <source>
        <dbReference type="SAM" id="MobiDB-lite"/>
    </source>
</evidence>
<dbReference type="AlphaFoldDB" id="A0A2N9APZ7"/>
<feature type="region of interest" description="Disordered" evidence="1">
    <location>
        <begin position="56"/>
        <end position="140"/>
    </location>
</feature>
<dbReference type="Proteomes" id="UP000233769">
    <property type="component" value="Chromosome tk0001"/>
</dbReference>
<gene>
    <name evidence="2" type="ORF">TK0001_2781</name>
</gene>